<name>A0ABS0FBW9_9FLAO</name>
<feature type="domain" description="Type I restriction modification DNA specificity" evidence="4">
    <location>
        <begin position="310"/>
        <end position="459"/>
    </location>
</feature>
<sequence>MGVNVIRKRLSDFRSEESLRYDYKYITSFVSSNQDFYTYRNLFDFVPYEKVNIDQLDSFKYAEIGNVNKLGEVMPVQLFFEDRQEENESLYKKIEKGDIIKPKKGDILISKIRPYLNKNVLVKSEDIYFTKAFIQIRPKINAELLHIAIRSKFINLLNAVSRQGKGYPTLKEDDIKAIRFPKTFVDVLIKNETVLLKKIQPCNREILELKVNRKSTLDILNDVFSSHYKINLAEVQKIDKTKMLSIPLSNVSNYNAGLRGSFRWNKMQYIQDIIYSKIDCIETLGTFIQSTKNGWSPLSVEGGEGVQVLGQEHFSSNIILKIEPSKSTEQTRNNIEDFLIKKGDFFVSRGNTVDLVALASIVEEEIEEDIIYPDLYIKLEFDESKVDKKYLAFLFNSFIGRLYFKYVAKGKNQTMVKVSSAELLNFRIPIPSKEQQVIIVEAIKTQLDSQKEIDRKIQEKQQAINKIIEDAIKNEQI</sequence>
<dbReference type="GO" id="GO:0004519">
    <property type="term" value="F:endonuclease activity"/>
    <property type="evidence" value="ECO:0007669"/>
    <property type="project" value="UniProtKB-KW"/>
</dbReference>
<keyword evidence="5" id="KW-0378">Hydrolase</keyword>
<dbReference type="PANTHER" id="PTHR30408">
    <property type="entry name" value="TYPE-1 RESTRICTION ENZYME ECOKI SPECIFICITY PROTEIN"/>
    <property type="match status" value="1"/>
</dbReference>
<evidence type="ECO:0000256" key="3">
    <source>
        <dbReference type="ARBA" id="ARBA00023125"/>
    </source>
</evidence>
<dbReference type="RefSeq" id="WP_196079659.1">
    <property type="nucleotide sequence ID" value="NZ_JADPVI010000002.1"/>
</dbReference>
<keyword evidence="3" id="KW-0238">DNA-binding</keyword>
<keyword evidence="6" id="KW-1185">Reference proteome</keyword>
<dbReference type="Proteomes" id="UP000660070">
    <property type="component" value="Unassembled WGS sequence"/>
</dbReference>
<evidence type="ECO:0000259" key="4">
    <source>
        <dbReference type="Pfam" id="PF01420"/>
    </source>
</evidence>
<keyword evidence="5" id="KW-0255">Endonuclease</keyword>
<proteinExistence type="inferred from homology"/>
<evidence type="ECO:0000313" key="6">
    <source>
        <dbReference type="Proteomes" id="UP000660070"/>
    </source>
</evidence>
<reference evidence="5 6" key="1">
    <citation type="submission" date="2020-11" db="EMBL/GenBank/DDBJ databases">
        <title>Kaistella gelatinilytica sp. nov., a flavobacterium isolated from Antarctic Soil.</title>
        <authorList>
            <person name="Li J."/>
        </authorList>
    </citation>
    <scope>NUCLEOTIDE SEQUENCE [LARGE SCALE GENOMIC DNA]</scope>
    <source>
        <strain evidence="5 6">G5-32</strain>
    </source>
</reference>
<evidence type="ECO:0000313" key="5">
    <source>
        <dbReference type="EMBL" id="MBF8457142.1"/>
    </source>
</evidence>
<keyword evidence="5" id="KW-0540">Nuclease</keyword>
<dbReference type="InterPro" id="IPR052021">
    <property type="entry name" value="Type-I_RS_S_subunit"/>
</dbReference>
<accession>A0ABS0FBW9</accession>
<dbReference type="Gene3D" id="3.90.220.20">
    <property type="entry name" value="DNA methylase specificity domains"/>
    <property type="match status" value="2"/>
</dbReference>
<dbReference type="InterPro" id="IPR044946">
    <property type="entry name" value="Restrct_endonuc_typeI_TRD_sf"/>
</dbReference>
<gene>
    <name evidence="5" type="ORF">IV494_08090</name>
</gene>
<evidence type="ECO:0000256" key="2">
    <source>
        <dbReference type="ARBA" id="ARBA00022747"/>
    </source>
</evidence>
<comment type="similarity">
    <text evidence="1">Belongs to the type-I restriction system S methylase family.</text>
</comment>
<dbReference type="InterPro" id="IPR000055">
    <property type="entry name" value="Restrct_endonuc_typeI_TRD"/>
</dbReference>
<dbReference type="Pfam" id="PF01420">
    <property type="entry name" value="Methylase_S"/>
    <property type="match status" value="1"/>
</dbReference>
<dbReference type="SUPFAM" id="SSF116734">
    <property type="entry name" value="DNA methylase specificity domain"/>
    <property type="match status" value="2"/>
</dbReference>
<protein>
    <submittedName>
        <fullName evidence="5">Restriction endonuclease subunit S</fullName>
    </submittedName>
</protein>
<evidence type="ECO:0000256" key="1">
    <source>
        <dbReference type="ARBA" id="ARBA00010923"/>
    </source>
</evidence>
<organism evidence="5 6">
    <name type="scientific">Kaistella gelatinilytica</name>
    <dbReference type="NCBI Taxonomy" id="2787636"/>
    <lineage>
        <taxon>Bacteria</taxon>
        <taxon>Pseudomonadati</taxon>
        <taxon>Bacteroidota</taxon>
        <taxon>Flavobacteriia</taxon>
        <taxon>Flavobacteriales</taxon>
        <taxon>Weeksellaceae</taxon>
        <taxon>Chryseobacterium group</taxon>
        <taxon>Kaistella</taxon>
    </lineage>
</organism>
<dbReference type="PANTHER" id="PTHR30408:SF12">
    <property type="entry name" value="TYPE I RESTRICTION ENZYME MJAVIII SPECIFICITY SUBUNIT"/>
    <property type="match status" value="1"/>
</dbReference>
<dbReference type="EMBL" id="JADPVI010000002">
    <property type="protein sequence ID" value="MBF8457142.1"/>
    <property type="molecule type" value="Genomic_DNA"/>
</dbReference>
<comment type="caution">
    <text evidence="5">The sequence shown here is derived from an EMBL/GenBank/DDBJ whole genome shotgun (WGS) entry which is preliminary data.</text>
</comment>
<keyword evidence="2" id="KW-0680">Restriction system</keyword>